<proteinExistence type="predicted"/>
<dbReference type="Proteomes" id="UP000887013">
    <property type="component" value="Unassembled WGS sequence"/>
</dbReference>
<comment type="caution">
    <text evidence="1">The sequence shown here is derived from an EMBL/GenBank/DDBJ whole genome shotgun (WGS) entry which is preliminary data.</text>
</comment>
<evidence type="ECO:0000313" key="2">
    <source>
        <dbReference type="Proteomes" id="UP000887013"/>
    </source>
</evidence>
<dbReference type="EMBL" id="BMAW01051769">
    <property type="protein sequence ID" value="GFS82155.1"/>
    <property type="molecule type" value="Genomic_DNA"/>
</dbReference>
<keyword evidence="2" id="KW-1185">Reference proteome</keyword>
<evidence type="ECO:0000313" key="1">
    <source>
        <dbReference type="EMBL" id="GFS82155.1"/>
    </source>
</evidence>
<name>A0A8X6MX51_NEPPI</name>
<protein>
    <submittedName>
        <fullName evidence="1">Uncharacterized protein</fullName>
    </submittedName>
</protein>
<accession>A0A8X6MX51</accession>
<sequence length="122" mass="13859">MFLALTGRGLDPKNIFYDCPFLESYVVSELHGVTKSENVKLNFVQGGACGKDTFDKRVIISCSHTNEWVDLLERCGKINLSIIRLHSLLNTVRSLSVFTCSFRQPLQEERGDAQDEVNSKYR</sequence>
<reference evidence="1" key="1">
    <citation type="submission" date="2020-08" db="EMBL/GenBank/DDBJ databases">
        <title>Multicomponent nature underlies the extraordinary mechanical properties of spider dragline silk.</title>
        <authorList>
            <person name="Kono N."/>
            <person name="Nakamura H."/>
            <person name="Mori M."/>
            <person name="Yoshida Y."/>
            <person name="Ohtoshi R."/>
            <person name="Malay A.D."/>
            <person name="Moran D.A.P."/>
            <person name="Tomita M."/>
            <person name="Numata K."/>
            <person name="Arakawa K."/>
        </authorList>
    </citation>
    <scope>NUCLEOTIDE SEQUENCE</scope>
</reference>
<organism evidence="1 2">
    <name type="scientific">Nephila pilipes</name>
    <name type="common">Giant wood spider</name>
    <name type="synonym">Nephila maculata</name>
    <dbReference type="NCBI Taxonomy" id="299642"/>
    <lineage>
        <taxon>Eukaryota</taxon>
        <taxon>Metazoa</taxon>
        <taxon>Ecdysozoa</taxon>
        <taxon>Arthropoda</taxon>
        <taxon>Chelicerata</taxon>
        <taxon>Arachnida</taxon>
        <taxon>Araneae</taxon>
        <taxon>Araneomorphae</taxon>
        <taxon>Entelegynae</taxon>
        <taxon>Araneoidea</taxon>
        <taxon>Nephilidae</taxon>
        <taxon>Nephila</taxon>
    </lineage>
</organism>
<gene>
    <name evidence="1" type="ORF">NPIL_112521</name>
</gene>
<dbReference type="AlphaFoldDB" id="A0A8X6MX51"/>